<feature type="transmembrane region" description="Helical" evidence="6">
    <location>
        <begin position="69"/>
        <end position="87"/>
    </location>
</feature>
<feature type="transmembrane region" description="Helical" evidence="6">
    <location>
        <begin position="42"/>
        <end position="62"/>
    </location>
</feature>
<name>A0ABP5DM42_9ACTN</name>
<evidence type="ECO:0000259" key="7">
    <source>
        <dbReference type="PROSITE" id="PS50850"/>
    </source>
</evidence>
<sequence length="406" mass="41660">MPLALLALALIAFGMGIAEFVIMGLLPDVATDLGVSIPSAGLLVTAYAVGVAVGAPLLTALLGRLPRKTTLSILTLIFLVGNIVSAVSPGYDVLIAARIITAFSHGAFFGIAAVVAADLVPANKKASAIALVMAGHTVANVIGVPFGTFIGQSYGWRVTFWAVAGIGVLALIGCLAMIPSRAGSEPTSLRAELGVLRRRQVLLALLLAVLANSSLFIVYTYITPLATTVTHYSEGAVSWLLMLFGIGVFVGNLLSGKAADKRLMPTIYTLMAVLIVILVAMVFISHSKIALAITMPLFGAASFGLTAPLQMRVVSKASDAPSLASSMNITAFNIANSSGAAIGGWAIAGGLGYAMLGPLAAVFVVIGLFVAIYSGLLDRHGNKAVVKTTAGSSLEHTGRSEGALQK</sequence>
<protein>
    <submittedName>
        <fullName evidence="8">MFS transporter</fullName>
    </submittedName>
</protein>
<feature type="domain" description="Major facilitator superfamily (MFS) profile" evidence="7">
    <location>
        <begin position="4"/>
        <end position="379"/>
    </location>
</feature>
<feature type="transmembrane region" description="Helical" evidence="6">
    <location>
        <begin position="329"/>
        <end position="347"/>
    </location>
</feature>
<feature type="transmembrane region" description="Helical" evidence="6">
    <location>
        <begin position="128"/>
        <end position="146"/>
    </location>
</feature>
<feature type="transmembrane region" description="Helical" evidence="6">
    <location>
        <begin position="267"/>
        <end position="284"/>
    </location>
</feature>
<dbReference type="Proteomes" id="UP001501585">
    <property type="component" value="Unassembled WGS sequence"/>
</dbReference>
<dbReference type="CDD" id="cd17324">
    <property type="entry name" value="MFS_NepI_like"/>
    <property type="match status" value="1"/>
</dbReference>
<dbReference type="Gene3D" id="1.20.1250.20">
    <property type="entry name" value="MFS general substrate transporter like domains"/>
    <property type="match status" value="2"/>
</dbReference>
<dbReference type="Pfam" id="PF07690">
    <property type="entry name" value="MFS_1"/>
    <property type="match status" value="1"/>
</dbReference>
<keyword evidence="9" id="KW-1185">Reference proteome</keyword>
<feature type="transmembrane region" description="Helical" evidence="6">
    <location>
        <begin position="158"/>
        <end position="180"/>
    </location>
</feature>
<gene>
    <name evidence="8" type="ORF">GCM10009799_04750</name>
</gene>
<evidence type="ECO:0000256" key="4">
    <source>
        <dbReference type="ARBA" id="ARBA00022989"/>
    </source>
</evidence>
<evidence type="ECO:0000256" key="6">
    <source>
        <dbReference type="SAM" id="Phobius"/>
    </source>
</evidence>
<feature type="transmembrane region" description="Helical" evidence="6">
    <location>
        <begin position="201"/>
        <end position="222"/>
    </location>
</feature>
<feature type="transmembrane region" description="Helical" evidence="6">
    <location>
        <begin position="353"/>
        <end position="373"/>
    </location>
</feature>
<keyword evidence="5 6" id="KW-0472">Membrane</keyword>
<feature type="transmembrane region" description="Helical" evidence="6">
    <location>
        <begin position="290"/>
        <end position="309"/>
    </location>
</feature>
<feature type="transmembrane region" description="Helical" evidence="6">
    <location>
        <begin position="237"/>
        <end position="255"/>
    </location>
</feature>
<evidence type="ECO:0000313" key="9">
    <source>
        <dbReference type="Proteomes" id="UP001501585"/>
    </source>
</evidence>
<dbReference type="PROSITE" id="PS50850">
    <property type="entry name" value="MFS"/>
    <property type="match status" value="1"/>
</dbReference>
<evidence type="ECO:0000256" key="3">
    <source>
        <dbReference type="ARBA" id="ARBA00022692"/>
    </source>
</evidence>
<keyword evidence="4 6" id="KW-1133">Transmembrane helix</keyword>
<evidence type="ECO:0000256" key="2">
    <source>
        <dbReference type="ARBA" id="ARBA00022475"/>
    </source>
</evidence>
<dbReference type="EMBL" id="BAAAPC010000002">
    <property type="protein sequence ID" value="GAA1982627.1"/>
    <property type="molecule type" value="Genomic_DNA"/>
</dbReference>
<keyword evidence="3 6" id="KW-0812">Transmembrane</keyword>
<dbReference type="SUPFAM" id="SSF103473">
    <property type="entry name" value="MFS general substrate transporter"/>
    <property type="match status" value="1"/>
</dbReference>
<evidence type="ECO:0000256" key="5">
    <source>
        <dbReference type="ARBA" id="ARBA00023136"/>
    </source>
</evidence>
<comment type="subcellular location">
    <subcellularLocation>
        <location evidence="1">Cell membrane</location>
        <topology evidence="1">Multi-pass membrane protein</topology>
    </subcellularLocation>
</comment>
<comment type="caution">
    <text evidence="8">The sequence shown here is derived from an EMBL/GenBank/DDBJ whole genome shotgun (WGS) entry which is preliminary data.</text>
</comment>
<dbReference type="InterPro" id="IPR050189">
    <property type="entry name" value="MFS_Efflux_Transporters"/>
</dbReference>
<keyword evidence="2" id="KW-1003">Cell membrane</keyword>
<reference evidence="9" key="1">
    <citation type="journal article" date="2019" name="Int. J. Syst. Evol. Microbiol.">
        <title>The Global Catalogue of Microorganisms (GCM) 10K type strain sequencing project: providing services to taxonomists for standard genome sequencing and annotation.</title>
        <authorList>
            <consortium name="The Broad Institute Genomics Platform"/>
            <consortium name="The Broad Institute Genome Sequencing Center for Infectious Disease"/>
            <person name="Wu L."/>
            <person name="Ma J."/>
        </authorList>
    </citation>
    <scope>NUCLEOTIDE SEQUENCE [LARGE SCALE GENOMIC DNA]</scope>
    <source>
        <strain evidence="9">JCM 15313</strain>
    </source>
</reference>
<dbReference type="PANTHER" id="PTHR43124:SF8">
    <property type="entry name" value="INNER MEMBRANE TRANSPORT PROTEIN YDHP"/>
    <property type="match status" value="1"/>
</dbReference>
<dbReference type="InterPro" id="IPR011701">
    <property type="entry name" value="MFS"/>
</dbReference>
<evidence type="ECO:0000256" key="1">
    <source>
        <dbReference type="ARBA" id="ARBA00004651"/>
    </source>
</evidence>
<feature type="transmembrane region" description="Helical" evidence="6">
    <location>
        <begin position="93"/>
        <end position="116"/>
    </location>
</feature>
<dbReference type="InterPro" id="IPR020846">
    <property type="entry name" value="MFS_dom"/>
</dbReference>
<organism evidence="8 9">
    <name type="scientific">Nocardiopsis rhodophaea</name>
    <dbReference type="NCBI Taxonomy" id="280238"/>
    <lineage>
        <taxon>Bacteria</taxon>
        <taxon>Bacillati</taxon>
        <taxon>Actinomycetota</taxon>
        <taxon>Actinomycetes</taxon>
        <taxon>Streptosporangiales</taxon>
        <taxon>Nocardiopsidaceae</taxon>
        <taxon>Nocardiopsis</taxon>
    </lineage>
</organism>
<dbReference type="PANTHER" id="PTHR43124">
    <property type="entry name" value="PURINE EFFLUX PUMP PBUE"/>
    <property type="match status" value="1"/>
</dbReference>
<proteinExistence type="predicted"/>
<dbReference type="RefSeq" id="WP_344159863.1">
    <property type="nucleotide sequence ID" value="NZ_BAAAPC010000002.1"/>
</dbReference>
<evidence type="ECO:0000313" key="8">
    <source>
        <dbReference type="EMBL" id="GAA1982627.1"/>
    </source>
</evidence>
<accession>A0ABP5DM42</accession>
<dbReference type="InterPro" id="IPR036259">
    <property type="entry name" value="MFS_trans_sf"/>
</dbReference>